<keyword evidence="2" id="KW-1185">Reference proteome</keyword>
<name>A0ACD5GP17_9CYAN</name>
<evidence type="ECO:0000313" key="1">
    <source>
        <dbReference type="EMBL" id="XPM62399.1"/>
    </source>
</evidence>
<gene>
    <name evidence="1" type="ORF">BH720_021995</name>
</gene>
<evidence type="ECO:0000313" key="2">
    <source>
        <dbReference type="Proteomes" id="UP000095472"/>
    </source>
</evidence>
<sequence length="153" mass="18168">MPARLKIRLTEPEEEELSKLTYNLNIPERTRKRAEVIRLNALGWSVNQIASWMNWAPNTVRRTIQRWILQGYEGLEDIRRSGRKRTWKQEDIEYLEDCCDSQPRTYNSKQLSVILKNERQVELSPERIRKILKKGQKMETNKSQSKTSPEPQA</sequence>
<proteinExistence type="predicted"/>
<protein>
    <submittedName>
        <fullName evidence="1">Helix-turn-helix domain-containing protein</fullName>
    </submittedName>
</protein>
<dbReference type="Proteomes" id="UP000095472">
    <property type="component" value="Chromosome"/>
</dbReference>
<accession>A0ACD5GP17</accession>
<dbReference type="EMBL" id="CP182909">
    <property type="protein sequence ID" value="XPM62399.1"/>
    <property type="molecule type" value="Genomic_DNA"/>
</dbReference>
<organism evidence="1 2">
    <name type="scientific">Desertifilum tharense IPPAS B-1220</name>
    <dbReference type="NCBI Taxonomy" id="1781255"/>
    <lineage>
        <taxon>Bacteria</taxon>
        <taxon>Bacillati</taxon>
        <taxon>Cyanobacteriota</taxon>
        <taxon>Cyanophyceae</taxon>
        <taxon>Desertifilales</taxon>
        <taxon>Desertifilaceae</taxon>
        <taxon>Desertifilum</taxon>
    </lineage>
</organism>
<reference evidence="1 2" key="1">
    <citation type="journal article" date="2016" name="Genome Announc.">
        <title>Draft Genome Sequence of the Thermotolerant Cyanobacterium Desertifilum sp. IPPAS B-1220.</title>
        <authorList>
            <person name="Mironov K.S."/>
            <person name="Sinetova M.A."/>
            <person name="Bolatkhan K."/>
            <person name="Zayadan B.K."/>
            <person name="Ustinova V.V."/>
            <person name="Kupriyanova E.V."/>
            <person name="Skrypnik A.N."/>
            <person name="Gogoleva N.E."/>
            <person name="Gogolev Y.V."/>
            <person name="Los D.A."/>
        </authorList>
    </citation>
    <scope>NUCLEOTIDE SEQUENCE [LARGE SCALE GENOMIC DNA]</scope>
    <source>
        <strain evidence="1 2">IPPAS B-1220</strain>
    </source>
</reference>